<evidence type="ECO:0000313" key="4">
    <source>
        <dbReference type="EMBL" id="VDM06045.1"/>
    </source>
</evidence>
<dbReference type="SUPFAM" id="SSF50465">
    <property type="entry name" value="EF-Tu/eEF-1alpha/eIF2-gamma C-terminal domain"/>
    <property type="match status" value="1"/>
</dbReference>
<dbReference type="InterPro" id="IPR009001">
    <property type="entry name" value="Transl_elong_EF1A/Init_IF2_C"/>
</dbReference>
<accession>A0A183TT61</accession>
<keyword evidence="5" id="KW-1185">Reference proteome</keyword>
<sequence>MLGGAVCVECFRDFAQMGRFTLRDEGKTIAVGKIVKILPSISSD</sequence>
<keyword evidence="2" id="KW-0342">GTP-binding</keyword>
<dbReference type="EMBL" id="UYSU01048572">
    <property type="protein sequence ID" value="VDM06045.1"/>
    <property type="molecule type" value="Genomic_DNA"/>
</dbReference>
<evidence type="ECO:0000313" key="5">
    <source>
        <dbReference type="Proteomes" id="UP000275846"/>
    </source>
</evidence>
<organism evidence="6">
    <name type="scientific">Schistocephalus solidus</name>
    <name type="common">Tapeworm</name>
    <dbReference type="NCBI Taxonomy" id="70667"/>
    <lineage>
        <taxon>Eukaryota</taxon>
        <taxon>Metazoa</taxon>
        <taxon>Spiralia</taxon>
        <taxon>Lophotrochozoa</taxon>
        <taxon>Platyhelminthes</taxon>
        <taxon>Cestoda</taxon>
        <taxon>Eucestoda</taxon>
        <taxon>Diphyllobothriidea</taxon>
        <taxon>Diphyllobothriidae</taxon>
        <taxon>Schistocephalus</taxon>
    </lineage>
</organism>
<dbReference type="Proteomes" id="UP000275846">
    <property type="component" value="Unassembled WGS sequence"/>
</dbReference>
<dbReference type="OrthoDB" id="342024at2759"/>
<evidence type="ECO:0000256" key="1">
    <source>
        <dbReference type="ARBA" id="ARBA00022741"/>
    </source>
</evidence>
<protein>
    <submittedName>
        <fullName evidence="6">GTP_EFTU_D3 domain-containing protein</fullName>
    </submittedName>
</protein>
<name>A0A183TT61_SCHSO</name>
<dbReference type="Pfam" id="PF22594">
    <property type="entry name" value="GTP-eEF1A_C"/>
    <property type="match status" value="1"/>
</dbReference>
<gene>
    <name evidence="4" type="ORF">SSLN_LOCUS19659</name>
</gene>
<reference evidence="4 5" key="2">
    <citation type="submission" date="2018-11" db="EMBL/GenBank/DDBJ databases">
        <authorList>
            <consortium name="Pathogen Informatics"/>
        </authorList>
    </citation>
    <scope>NUCLEOTIDE SEQUENCE [LARGE SCALE GENOMIC DNA]</scope>
    <source>
        <strain evidence="4 5">NST_G2</strain>
    </source>
</reference>
<dbReference type="InterPro" id="IPR054696">
    <property type="entry name" value="GTP-eEF1A_C"/>
</dbReference>
<keyword evidence="1" id="KW-0547">Nucleotide-binding</keyword>
<proteinExistence type="predicted"/>
<feature type="domain" description="GTP-eEF1A C-terminal" evidence="3">
    <location>
        <begin position="4"/>
        <end position="34"/>
    </location>
</feature>
<dbReference type="GO" id="GO:0005525">
    <property type="term" value="F:GTP binding"/>
    <property type="evidence" value="ECO:0007669"/>
    <property type="project" value="UniProtKB-KW"/>
</dbReference>
<dbReference type="Gene3D" id="2.40.30.10">
    <property type="entry name" value="Translation factors"/>
    <property type="match status" value="1"/>
</dbReference>
<evidence type="ECO:0000256" key="2">
    <source>
        <dbReference type="ARBA" id="ARBA00023134"/>
    </source>
</evidence>
<dbReference type="STRING" id="70667.A0A183TT61"/>
<evidence type="ECO:0000259" key="3">
    <source>
        <dbReference type="Pfam" id="PF22594"/>
    </source>
</evidence>
<dbReference type="WBParaSite" id="SSLN_0002039101-mRNA-1">
    <property type="protein sequence ID" value="SSLN_0002039101-mRNA-1"/>
    <property type="gene ID" value="SSLN_0002039101"/>
</dbReference>
<reference evidence="6" key="1">
    <citation type="submission" date="2016-06" db="UniProtKB">
        <authorList>
            <consortium name="WormBaseParasite"/>
        </authorList>
    </citation>
    <scope>IDENTIFICATION</scope>
</reference>
<evidence type="ECO:0000313" key="6">
    <source>
        <dbReference type="WBParaSite" id="SSLN_0002039101-mRNA-1"/>
    </source>
</evidence>
<dbReference type="AlphaFoldDB" id="A0A183TT61"/>